<feature type="transmembrane region" description="Helical" evidence="1">
    <location>
        <begin position="93"/>
        <end position="111"/>
    </location>
</feature>
<feature type="transmembrane region" description="Helical" evidence="1">
    <location>
        <begin position="61"/>
        <end position="86"/>
    </location>
</feature>
<protein>
    <submittedName>
        <fullName evidence="2">Uncharacterized protein</fullName>
    </submittedName>
</protein>
<dbReference type="OrthoDB" id="3294110at2"/>
<dbReference type="EMBL" id="FOES01000009">
    <property type="protein sequence ID" value="SEQ22700.1"/>
    <property type="molecule type" value="Genomic_DNA"/>
</dbReference>
<keyword evidence="1" id="KW-1133">Transmembrane helix</keyword>
<dbReference type="RefSeq" id="WP_091773155.1">
    <property type="nucleotide sequence ID" value="NZ_FOES01000009.1"/>
</dbReference>
<gene>
    <name evidence="2" type="ORF">SAMN05216362_10910</name>
</gene>
<dbReference type="Proteomes" id="UP000199427">
    <property type="component" value="Unassembled WGS sequence"/>
</dbReference>
<feature type="transmembrane region" description="Helical" evidence="1">
    <location>
        <begin position="145"/>
        <end position="167"/>
    </location>
</feature>
<name>A0A1H9EAH7_9BACI</name>
<keyword evidence="1" id="KW-0812">Transmembrane</keyword>
<accession>A0A1H9EAH7</accession>
<reference evidence="2 3" key="1">
    <citation type="submission" date="2016-10" db="EMBL/GenBank/DDBJ databases">
        <authorList>
            <person name="de Groot N.N."/>
        </authorList>
    </citation>
    <scope>NUCLEOTIDE SEQUENCE [LARGE SCALE GENOMIC DNA]</scope>
    <source>
        <strain evidence="2 3">DSM 21633</strain>
    </source>
</reference>
<organism evidence="2 3">
    <name type="scientific">Piscibacillus halophilus</name>
    <dbReference type="NCBI Taxonomy" id="571933"/>
    <lineage>
        <taxon>Bacteria</taxon>
        <taxon>Bacillati</taxon>
        <taxon>Bacillota</taxon>
        <taxon>Bacilli</taxon>
        <taxon>Bacillales</taxon>
        <taxon>Bacillaceae</taxon>
        <taxon>Piscibacillus</taxon>
    </lineage>
</organism>
<keyword evidence="3" id="KW-1185">Reference proteome</keyword>
<feature type="transmembrane region" description="Helical" evidence="1">
    <location>
        <begin position="228"/>
        <end position="246"/>
    </location>
</feature>
<dbReference type="AlphaFoldDB" id="A0A1H9EAH7"/>
<sequence length="249" mass="27542">MTKHTDGEIKNHDFWFPGRCVGGFSLILGPVFLFIGQLLRIDYDFFFTSQLAAFQEEPTRMAILYGFVNAGLICLWPGILTLVRLIGVKCPRLALWGGILTMLGLFSRMYHAGVDNLSYWLVQFQGLDIATKAVGDSYAYNYQGFYVISTVLFSVMVGWFVLAVGAYRSGTLNLFYSILLGLMGIHYSGVLKGTTWSSMAIITGLCIALIPLGFKVLKDGPMPSLQTVIKWVVILALLGGIFFFIGQNA</sequence>
<evidence type="ECO:0000256" key="1">
    <source>
        <dbReference type="SAM" id="Phobius"/>
    </source>
</evidence>
<evidence type="ECO:0000313" key="3">
    <source>
        <dbReference type="Proteomes" id="UP000199427"/>
    </source>
</evidence>
<feature type="transmembrane region" description="Helical" evidence="1">
    <location>
        <begin position="21"/>
        <end position="41"/>
    </location>
</feature>
<feature type="transmembrane region" description="Helical" evidence="1">
    <location>
        <begin position="174"/>
        <end position="190"/>
    </location>
</feature>
<proteinExistence type="predicted"/>
<feature type="transmembrane region" description="Helical" evidence="1">
    <location>
        <begin position="196"/>
        <end position="216"/>
    </location>
</feature>
<keyword evidence="1" id="KW-0472">Membrane</keyword>
<evidence type="ECO:0000313" key="2">
    <source>
        <dbReference type="EMBL" id="SEQ22700.1"/>
    </source>
</evidence>